<dbReference type="SUPFAM" id="SSF57850">
    <property type="entry name" value="RING/U-box"/>
    <property type="match status" value="1"/>
</dbReference>
<gene>
    <name evidence="6" type="ORF">C7212DRAFT_348296</name>
</gene>
<dbReference type="GO" id="GO:0019369">
    <property type="term" value="P:arachidonate metabolic process"/>
    <property type="evidence" value="ECO:0007669"/>
    <property type="project" value="TreeGrafter"/>
</dbReference>
<dbReference type="GO" id="GO:0016020">
    <property type="term" value="C:membrane"/>
    <property type="evidence" value="ECO:0007669"/>
    <property type="project" value="TreeGrafter"/>
</dbReference>
<dbReference type="AlphaFoldDB" id="A0A317SD07"/>
<dbReference type="PROSITE" id="PS50089">
    <property type="entry name" value="ZF_RING_2"/>
    <property type="match status" value="1"/>
</dbReference>
<dbReference type="GO" id="GO:0047499">
    <property type="term" value="F:calcium-independent phospholipase A2 activity"/>
    <property type="evidence" value="ECO:0007669"/>
    <property type="project" value="TreeGrafter"/>
</dbReference>
<dbReference type="SMART" id="SM00184">
    <property type="entry name" value="RING"/>
    <property type="match status" value="1"/>
</dbReference>
<dbReference type="InterPro" id="IPR016035">
    <property type="entry name" value="Acyl_Trfase/lysoPLipase"/>
</dbReference>
<evidence type="ECO:0000256" key="1">
    <source>
        <dbReference type="ARBA" id="ARBA00022723"/>
    </source>
</evidence>
<proteinExistence type="predicted"/>
<keyword evidence="1" id="KW-0479">Metal-binding</keyword>
<keyword evidence="3" id="KW-0862">Zinc</keyword>
<dbReference type="PANTHER" id="PTHR24185">
    <property type="entry name" value="CALCIUM-INDEPENDENT PHOSPHOLIPASE A2-GAMMA"/>
    <property type="match status" value="1"/>
</dbReference>
<dbReference type="PROSITE" id="PS00518">
    <property type="entry name" value="ZF_RING_1"/>
    <property type="match status" value="1"/>
</dbReference>
<dbReference type="InterPro" id="IPR001841">
    <property type="entry name" value="Znf_RING"/>
</dbReference>
<evidence type="ECO:0000259" key="5">
    <source>
        <dbReference type="PROSITE" id="PS50089"/>
    </source>
</evidence>
<evidence type="ECO:0000256" key="2">
    <source>
        <dbReference type="ARBA" id="ARBA00022771"/>
    </source>
</evidence>
<dbReference type="EMBL" id="PYWC01000108">
    <property type="protein sequence ID" value="PWW72373.1"/>
    <property type="molecule type" value="Genomic_DNA"/>
</dbReference>
<accession>A0A317SD07</accession>
<dbReference type="InterPro" id="IPR013083">
    <property type="entry name" value="Znf_RING/FYVE/PHD"/>
</dbReference>
<comment type="caution">
    <text evidence="6">The sequence shown here is derived from an EMBL/GenBank/DDBJ whole genome shotgun (WGS) entry which is preliminary data.</text>
</comment>
<sequence length="690" mass="77234">MSLCKHTGRLNFANDPQRTTFREANRLEALALHEFPNPNVQAPSLLSLVGGCRKSVIMRKLSLSWSASSTVGEEPAPAFLAQSLLSRLLMPFSDVLCFFTAYYRGLQGVAETMQALMDKGQGSNLSSLIAPKTFVILENDEMLAYADLIASQYLVHKLQTNRMGNITVHFSEIRVISIPSGHHEAMMEIPFYPIDSAISVIASGILLDSKPPGMYRFDPVEIFHTFYCDHCHDAASNFSAAISPHAFTDLLPHCFCEYAENLRCGNKPAKLYYLEMLRKHGYLFNGLHSESTCFACFSHKPKRLLPCGHTLCKDCVVTFGDAGLEQPYTFRLKTCILCGSTTTSFHIQIKPPTAGIRLLCVDGRSVRGVLPLKALQQIKNHVAELAGFHLRIQDFFDMVYDTSSKGGLIAFGLFIKGWSVEECLKRFINLAENAFKPRKFVPVPVLSKIQELLISYLADSRYKAQSLENALQEAWYSFGSMRCTSAAPWFFSPMSLPGVGTFQGGGLCYNNPFNITLWELLKIWTETQDDLKAMYLLNNASVNHVECATKIRIAESLIAKTFYFELDGLPAYMKGQDECLGYISCRLQMIHQKMLRKKITSQTVPEDHLLYSLPIIFSVRDLSQELTINICSSCTGKSAISMFPSLMMRIIQAQSLGAVFNPMTTLKWKTTDDICGGPKAKCSRPPYYQI</sequence>
<dbReference type="Gene3D" id="3.30.40.10">
    <property type="entry name" value="Zinc/RING finger domain, C3HC4 (zinc finger)"/>
    <property type="match status" value="1"/>
</dbReference>
<name>A0A317SD07_9PEZI</name>
<evidence type="ECO:0000256" key="3">
    <source>
        <dbReference type="ARBA" id="ARBA00022833"/>
    </source>
</evidence>
<protein>
    <recommendedName>
        <fullName evidence="5">RING-type domain-containing protein</fullName>
    </recommendedName>
</protein>
<evidence type="ECO:0000313" key="7">
    <source>
        <dbReference type="Proteomes" id="UP000246991"/>
    </source>
</evidence>
<dbReference type="Gene3D" id="3.40.1090.10">
    <property type="entry name" value="Cytosolic phospholipase A2 catalytic domain"/>
    <property type="match status" value="2"/>
</dbReference>
<evidence type="ECO:0000313" key="6">
    <source>
        <dbReference type="EMBL" id="PWW72373.1"/>
    </source>
</evidence>
<dbReference type="GO" id="GO:0008270">
    <property type="term" value="F:zinc ion binding"/>
    <property type="evidence" value="ECO:0007669"/>
    <property type="project" value="UniProtKB-KW"/>
</dbReference>
<organism evidence="6 7">
    <name type="scientific">Tuber magnatum</name>
    <name type="common">white Piedmont truffle</name>
    <dbReference type="NCBI Taxonomy" id="42249"/>
    <lineage>
        <taxon>Eukaryota</taxon>
        <taxon>Fungi</taxon>
        <taxon>Dikarya</taxon>
        <taxon>Ascomycota</taxon>
        <taxon>Pezizomycotina</taxon>
        <taxon>Pezizomycetes</taxon>
        <taxon>Pezizales</taxon>
        <taxon>Tuberaceae</taxon>
        <taxon>Tuber</taxon>
    </lineage>
</organism>
<dbReference type="InterPro" id="IPR017907">
    <property type="entry name" value="Znf_RING_CS"/>
</dbReference>
<keyword evidence="2 4" id="KW-0863">Zinc-finger</keyword>
<dbReference type="PANTHER" id="PTHR24185:SF8">
    <property type="entry name" value="PNPLA DOMAIN-CONTAINING PROTEIN"/>
    <property type="match status" value="1"/>
</dbReference>
<reference evidence="6 7" key="1">
    <citation type="submission" date="2018-03" db="EMBL/GenBank/DDBJ databases">
        <title>Genomes of Pezizomycetes fungi and the evolution of truffles.</title>
        <authorList>
            <person name="Murat C."/>
            <person name="Payen T."/>
            <person name="Noel B."/>
            <person name="Kuo A."/>
            <person name="Martin F.M."/>
        </authorList>
    </citation>
    <scope>NUCLEOTIDE SEQUENCE [LARGE SCALE GENOMIC DNA]</scope>
    <source>
        <strain evidence="6">091103-1</strain>
    </source>
</reference>
<dbReference type="SUPFAM" id="SSF52151">
    <property type="entry name" value="FabD/lysophospholipase-like"/>
    <property type="match status" value="1"/>
</dbReference>
<evidence type="ECO:0000256" key="4">
    <source>
        <dbReference type="PROSITE-ProRule" id="PRU00175"/>
    </source>
</evidence>
<dbReference type="STRING" id="42249.A0A317SD07"/>
<dbReference type="Proteomes" id="UP000246991">
    <property type="component" value="Unassembled WGS sequence"/>
</dbReference>
<feature type="domain" description="RING-type" evidence="5">
    <location>
        <begin position="293"/>
        <end position="338"/>
    </location>
</feature>
<dbReference type="OrthoDB" id="194358at2759"/>
<keyword evidence="7" id="KW-1185">Reference proteome</keyword>